<protein>
    <submittedName>
        <fullName evidence="4">SDR family NAD(P)-dependent oxidoreductase</fullName>
    </submittedName>
</protein>
<dbReference type="PRINTS" id="PR00080">
    <property type="entry name" value="SDRFAMILY"/>
</dbReference>
<evidence type="ECO:0000256" key="3">
    <source>
        <dbReference type="RuleBase" id="RU000363"/>
    </source>
</evidence>
<dbReference type="InterPro" id="IPR002347">
    <property type="entry name" value="SDR_fam"/>
</dbReference>
<reference evidence="4 5" key="1">
    <citation type="journal article" date="2019" name="Int. J. Syst. Evol. Microbiol.">
        <title>The Global Catalogue of Microorganisms (GCM) 10K type strain sequencing project: providing services to taxonomists for standard genome sequencing and annotation.</title>
        <authorList>
            <consortium name="The Broad Institute Genomics Platform"/>
            <consortium name="The Broad Institute Genome Sequencing Center for Infectious Disease"/>
            <person name="Wu L."/>
            <person name="Ma J."/>
        </authorList>
    </citation>
    <scope>NUCLEOTIDE SEQUENCE [LARGE SCALE GENOMIC DNA]</scope>
    <source>
        <strain evidence="4 5">JCM 16114</strain>
    </source>
</reference>
<gene>
    <name evidence="4" type="ORF">GCM10009850_029200</name>
</gene>
<dbReference type="Pfam" id="PF00106">
    <property type="entry name" value="adh_short"/>
    <property type="match status" value="1"/>
</dbReference>
<keyword evidence="5" id="KW-1185">Reference proteome</keyword>
<dbReference type="NCBIfam" id="NF006114">
    <property type="entry name" value="PRK08263.1"/>
    <property type="match status" value="1"/>
</dbReference>
<evidence type="ECO:0000256" key="2">
    <source>
        <dbReference type="ARBA" id="ARBA00023002"/>
    </source>
</evidence>
<name>A0ABN3CDL4_9ACTN</name>
<dbReference type="Proteomes" id="UP001499843">
    <property type="component" value="Unassembled WGS sequence"/>
</dbReference>
<dbReference type="EMBL" id="BAAAQX010000006">
    <property type="protein sequence ID" value="GAA2207462.1"/>
    <property type="molecule type" value="Genomic_DNA"/>
</dbReference>
<dbReference type="InterPro" id="IPR051911">
    <property type="entry name" value="SDR_oxidoreductase"/>
</dbReference>
<comment type="caution">
    <text evidence="4">The sequence shown here is derived from an EMBL/GenBank/DDBJ whole genome shotgun (WGS) entry which is preliminary data.</text>
</comment>
<dbReference type="Gene3D" id="3.40.50.720">
    <property type="entry name" value="NAD(P)-binding Rossmann-like Domain"/>
    <property type="match status" value="1"/>
</dbReference>
<organism evidence="4 5">
    <name type="scientific">Nonomuraea monospora</name>
    <dbReference type="NCBI Taxonomy" id="568818"/>
    <lineage>
        <taxon>Bacteria</taxon>
        <taxon>Bacillati</taxon>
        <taxon>Actinomycetota</taxon>
        <taxon>Actinomycetes</taxon>
        <taxon>Streptosporangiales</taxon>
        <taxon>Streptosporangiaceae</taxon>
        <taxon>Nonomuraea</taxon>
    </lineage>
</organism>
<evidence type="ECO:0000313" key="5">
    <source>
        <dbReference type="Proteomes" id="UP001499843"/>
    </source>
</evidence>
<dbReference type="InterPro" id="IPR036291">
    <property type="entry name" value="NAD(P)-bd_dom_sf"/>
</dbReference>
<dbReference type="PANTHER" id="PTHR43976">
    <property type="entry name" value="SHORT CHAIN DEHYDROGENASE"/>
    <property type="match status" value="1"/>
</dbReference>
<dbReference type="SUPFAM" id="SSF51735">
    <property type="entry name" value="NAD(P)-binding Rossmann-fold domains"/>
    <property type="match status" value="1"/>
</dbReference>
<evidence type="ECO:0000313" key="4">
    <source>
        <dbReference type="EMBL" id="GAA2207462.1"/>
    </source>
</evidence>
<keyword evidence="2" id="KW-0560">Oxidoreductase</keyword>
<dbReference type="CDD" id="cd05374">
    <property type="entry name" value="17beta-HSD-like_SDR_c"/>
    <property type="match status" value="1"/>
</dbReference>
<comment type="similarity">
    <text evidence="1 3">Belongs to the short-chain dehydrogenases/reductases (SDR) family.</text>
</comment>
<evidence type="ECO:0000256" key="1">
    <source>
        <dbReference type="ARBA" id="ARBA00006484"/>
    </source>
</evidence>
<sequence>MSKVWFITGSSRGLGRHFVRAALERGDKVAATARDTASLDDLVAAHGDAVLPLAMDVTDRAAVLAAVQRAKEHFGRLDVVVNNAGYAQVGAVEELTEQDLRDQMETNLFGAVWVVQAVLPHLREQGSGHIIQLSSAAGLIALPLGGAYHASKWALEGLNEALAGEVAGFGIKVTIVEPGGFATRDGKNPDPLANGHLATPEPAYDGLRQRLGAVAGKQPAGDPAAAAQALLKLADTENPPLRVLFGQGFYPMIQQAYAERLKMWDDWQDLSAAAHGSHGQGDNA</sequence>
<accession>A0ABN3CDL4</accession>
<dbReference type="PANTHER" id="PTHR43976:SF16">
    <property type="entry name" value="SHORT-CHAIN DEHYDROGENASE_REDUCTASE FAMILY PROTEIN"/>
    <property type="match status" value="1"/>
</dbReference>
<dbReference type="RefSeq" id="WP_344474681.1">
    <property type="nucleotide sequence ID" value="NZ_BAAAQX010000006.1"/>
</dbReference>
<dbReference type="PRINTS" id="PR00081">
    <property type="entry name" value="GDHRDH"/>
</dbReference>
<proteinExistence type="inferred from homology"/>